<dbReference type="Gene3D" id="3.90.850.10">
    <property type="entry name" value="Fumarylacetoacetase-like, C-terminal domain"/>
    <property type="match status" value="1"/>
</dbReference>
<dbReference type="EMBL" id="UINC01091040">
    <property type="protein sequence ID" value="SVC43496.1"/>
    <property type="molecule type" value="Genomic_DNA"/>
</dbReference>
<feature type="domain" description="Fumarylacetoacetase-like C-terminal" evidence="3">
    <location>
        <begin position="72"/>
        <end position="277"/>
    </location>
</feature>
<dbReference type="PANTHER" id="PTHR42796:SF4">
    <property type="entry name" value="FUMARYLACETOACETATE HYDROLASE DOMAIN-CONTAINING PROTEIN 2A"/>
    <property type="match status" value="1"/>
</dbReference>
<dbReference type="InterPro" id="IPR051121">
    <property type="entry name" value="FAH"/>
</dbReference>
<keyword evidence="2" id="KW-0479">Metal-binding</keyword>
<dbReference type="InterPro" id="IPR011234">
    <property type="entry name" value="Fumarylacetoacetase-like_C"/>
</dbReference>
<dbReference type="SUPFAM" id="SSF56529">
    <property type="entry name" value="FAH"/>
    <property type="match status" value="1"/>
</dbReference>
<evidence type="ECO:0000256" key="2">
    <source>
        <dbReference type="ARBA" id="ARBA00022723"/>
    </source>
</evidence>
<evidence type="ECO:0000259" key="3">
    <source>
        <dbReference type="Pfam" id="PF01557"/>
    </source>
</evidence>
<dbReference type="GO" id="GO:0016853">
    <property type="term" value="F:isomerase activity"/>
    <property type="evidence" value="ECO:0007669"/>
    <property type="project" value="UniProtKB-ARBA"/>
</dbReference>
<accession>A0A382M3P7</accession>
<dbReference type="GO" id="GO:0019752">
    <property type="term" value="P:carboxylic acid metabolic process"/>
    <property type="evidence" value="ECO:0007669"/>
    <property type="project" value="UniProtKB-ARBA"/>
</dbReference>
<organism evidence="4">
    <name type="scientific">marine metagenome</name>
    <dbReference type="NCBI Taxonomy" id="408172"/>
    <lineage>
        <taxon>unclassified sequences</taxon>
        <taxon>metagenomes</taxon>
        <taxon>ecological metagenomes</taxon>
    </lineage>
</organism>
<protein>
    <recommendedName>
        <fullName evidence="3">Fumarylacetoacetase-like C-terminal domain-containing protein</fullName>
    </recommendedName>
</protein>
<evidence type="ECO:0000313" key="4">
    <source>
        <dbReference type="EMBL" id="SVC43496.1"/>
    </source>
</evidence>
<dbReference type="PANTHER" id="PTHR42796">
    <property type="entry name" value="FUMARYLACETOACETATE HYDROLASE DOMAIN-CONTAINING PROTEIN 2A-RELATED"/>
    <property type="match status" value="1"/>
</dbReference>
<reference evidence="4" key="1">
    <citation type="submission" date="2018-05" db="EMBL/GenBank/DDBJ databases">
        <authorList>
            <person name="Lanie J.A."/>
            <person name="Ng W.-L."/>
            <person name="Kazmierczak K.M."/>
            <person name="Andrzejewski T.M."/>
            <person name="Davidsen T.M."/>
            <person name="Wayne K.J."/>
            <person name="Tettelin H."/>
            <person name="Glass J.I."/>
            <person name="Rusch D."/>
            <person name="Podicherti R."/>
            <person name="Tsui H.-C.T."/>
            <person name="Winkler M.E."/>
        </authorList>
    </citation>
    <scope>NUCLEOTIDE SEQUENCE</scope>
</reference>
<name>A0A382M3P7_9ZZZZ</name>
<dbReference type="AlphaFoldDB" id="A0A382M3P7"/>
<dbReference type="GO" id="GO:0046872">
    <property type="term" value="F:metal ion binding"/>
    <property type="evidence" value="ECO:0007669"/>
    <property type="project" value="UniProtKB-KW"/>
</dbReference>
<dbReference type="Pfam" id="PF01557">
    <property type="entry name" value="FAA_hydrolase"/>
    <property type="match status" value="1"/>
</dbReference>
<evidence type="ECO:0000256" key="1">
    <source>
        <dbReference type="ARBA" id="ARBA00010211"/>
    </source>
</evidence>
<gene>
    <name evidence="4" type="ORF">METZ01_LOCUS296350</name>
</gene>
<sequence>MKLLRFGDKGKEKPAVLDKNNKIRDISSHIKDLNHKYLNFETLSKLNNLDLTKLPEITNSVRIGACVNKPGKFVAIGLNYSDHAKETGSKTPSEPIVFMKATSSISGPNDDIIMPKNSKKFDWEVELAFVVGKETKNISEKEAPNHILGYCIVNDISEREWQIEKMGQWVKGKSGDTFGPTGPYLVTKDEISDINNLNLSLDVNEKKMQAGNTKNMIFNTNFLLSYLSKFMSLQPGDIVTTGTPAGVGMGMKPPVFLKPGDKIKLSIDNLGQQNSKIITE</sequence>
<proteinExistence type="inferred from homology"/>
<comment type="similarity">
    <text evidence="1">Belongs to the FAH family.</text>
</comment>
<dbReference type="FunFam" id="3.90.850.10:FF:000002">
    <property type="entry name" value="2-hydroxyhepta-2,4-diene-1,7-dioate isomerase"/>
    <property type="match status" value="1"/>
</dbReference>
<dbReference type="InterPro" id="IPR036663">
    <property type="entry name" value="Fumarylacetoacetase_C_sf"/>
</dbReference>